<dbReference type="EMBL" id="KV441553">
    <property type="protein sequence ID" value="OAG05242.1"/>
    <property type="molecule type" value="Genomic_DNA"/>
</dbReference>
<keyword evidence="2" id="KW-1185">Reference proteome</keyword>
<dbReference type="Proteomes" id="UP000077069">
    <property type="component" value="Unassembled WGS sequence"/>
</dbReference>
<dbReference type="GeneID" id="28771060"/>
<name>A0A177CEA4_9PLEO</name>
<evidence type="ECO:0000313" key="2">
    <source>
        <dbReference type="Proteomes" id="UP000077069"/>
    </source>
</evidence>
<dbReference type="RefSeq" id="XP_018035607.1">
    <property type="nucleotide sequence ID" value="XM_018187574.1"/>
</dbReference>
<protein>
    <submittedName>
        <fullName evidence="1">Uncharacterized protein</fullName>
    </submittedName>
</protein>
<evidence type="ECO:0000313" key="1">
    <source>
        <dbReference type="EMBL" id="OAG05242.1"/>
    </source>
</evidence>
<proteinExistence type="predicted"/>
<gene>
    <name evidence="1" type="ORF">CC84DRAFT_833117</name>
</gene>
<reference evidence="1 2" key="1">
    <citation type="submission" date="2016-05" db="EMBL/GenBank/DDBJ databases">
        <title>Comparative analysis of secretome profiles of manganese(II)-oxidizing ascomycete fungi.</title>
        <authorList>
            <consortium name="DOE Joint Genome Institute"/>
            <person name="Zeiner C.A."/>
            <person name="Purvine S.O."/>
            <person name="Zink E.M."/>
            <person name="Wu S."/>
            <person name="Pasa-Tolic L."/>
            <person name="Chaput D.L."/>
            <person name="Haridas S."/>
            <person name="Grigoriev I.V."/>
            <person name="Santelli C.M."/>
            <person name="Hansel C.M."/>
        </authorList>
    </citation>
    <scope>NUCLEOTIDE SEQUENCE [LARGE SCALE GENOMIC DNA]</scope>
    <source>
        <strain evidence="1 2">AP3s5-JAC2a</strain>
    </source>
</reference>
<organism evidence="1 2">
    <name type="scientific">Paraphaeosphaeria sporulosa</name>
    <dbReference type="NCBI Taxonomy" id="1460663"/>
    <lineage>
        <taxon>Eukaryota</taxon>
        <taxon>Fungi</taxon>
        <taxon>Dikarya</taxon>
        <taxon>Ascomycota</taxon>
        <taxon>Pezizomycotina</taxon>
        <taxon>Dothideomycetes</taxon>
        <taxon>Pleosporomycetidae</taxon>
        <taxon>Pleosporales</taxon>
        <taxon>Massarineae</taxon>
        <taxon>Didymosphaeriaceae</taxon>
        <taxon>Paraphaeosphaeria</taxon>
    </lineage>
</organism>
<dbReference type="AlphaFoldDB" id="A0A177CEA4"/>
<accession>A0A177CEA4</accession>
<dbReference type="InParanoid" id="A0A177CEA4"/>
<sequence length="58" mass="6618">MAGHHKTWCHRSIVLFNLYKSSGKLTIVLLLTFVVFCACDDPVMDLLLCRFQGYAILD</sequence>